<feature type="transmembrane region" description="Helical" evidence="2">
    <location>
        <begin position="154"/>
        <end position="177"/>
    </location>
</feature>
<feature type="transmembrane region" description="Helical" evidence="2">
    <location>
        <begin position="124"/>
        <end position="142"/>
    </location>
</feature>
<sequence length="219" mass="22240">MAVHGGADSGGGFAGSVAGWLAAIERAAGRSPGENIADLLPGIAAMENWHPLLVHFPIALLLLFVAIDIVASLAGKPAWRGAASWFLYAGTLFAAATVAAGLIAAANVAHGGNVHEIMEKHEHLGISVLVLAALLSVWRIAVKGGIGGPANQVFGLLAMLLAGLLVFTADLGGLMVYKFGVAVRAADPINQGAAQQHRHEGGAEGADDHSAEDHGGHAH</sequence>
<evidence type="ECO:0000256" key="1">
    <source>
        <dbReference type="SAM" id="MobiDB-lite"/>
    </source>
</evidence>
<organism evidence="4 5">
    <name type="scientific">Methylomonas koyamae</name>
    <dbReference type="NCBI Taxonomy" id="702114"/>
    <lineage>
        <taxon>Bacteria</taxon>
        <taxon>Pseudomonadati</taxon>
        <taxon>Pseudomonadota</taxon>
        <taxon>Gammaproteobacteria</taxon>
        <taxon>Methylococcales</taxon>
        <taxon>Methylococcaceae</taxon>
        <taxon>Methylomonas</taxon>
    </lineage>
</organism>
<feature type="compositionally biased region" description="Basic and acidic residues" evidence="1">
    <location>
        <begin position="197"/>
        <end position="219"/>
    </location>
</feature>
<proteinExistence type="predicted"/>
<feature type="domain" description="DUF2231" evidence="3">
    <location>
        <begin position="50"/>
        <end position="184"/>
    </location>
</feature>
<evidence type="ECO:0000259" key="3">
    <source>
        <dbReference type="Pfam" id="PF09990"/>
    </source>
</evidence>
<gene>
    <name evidence="4" type="ORF">A1355_22420</name>
</gene>
<feature type="region of interest" description="Disordered" evidence="1">
    <location>
        <begin position="192"/>
        <end position="219"/>
    </location>
</feature>
<accession>A0A177NZX9</accession>
<keyword evidence="5" id="KW-1185">Reference proteome</keyword>
<dbReference type="EMBL" id="LUUK01000075">
    <property type="protein sequence ID" value="OAI22749.1"/>
    <property type="molecule type" value="Genomic_DNA"/>
</dbReference>
<evidence type="ECO:0000256" key="2">
    <source>
        <dbReference type="SAM" id="Phobius"/>
    </source>
</evidence>
<name>A0A177NZX9_9GAMM</name>
<protein>
    <recommendedName>
        <fullName evidence="3">DUF2231 domain-containing protein</fullName>
    </recommendedName>
</protein>
<keyword evidence="2" id="KW-1133">Transmembrane helix</keyword>
<dbReference type="AlphaFoldDB" id="A0A177NZX9"/>
<reference evidence="5" key="1">
    <citation type="submission" date="2016-03" db="EMBL/GenBank/DDBJ databases">
        <authorList>
            <person name="Heylen K."/>
            <person name="De Vos P."/>
            <person name="Vekeman B."/>
        </authorList>
    </citation>
    <scope>NUCLEOTIDE SEQUENCE [LARGE SCALE GENOMIC DNA]</scope>
    <source>
        <strain evidence="5">R-45383</strain>
    </source>
</reference>
<keyword evidence="2" id="KW-0472">Membrane</keyword>
<dbReference type="STRING" id="702114.A1355_22420"/>
<dbReference type="Proteomes" id="UP000077628">
    <property type="component" value="Unassembled WGS sequence"/>
</dbReference>
<dbReference type="InterPro" id="IPR019251">
    <property type="entry name" value="DUF2231_TM"/>
</dbReference>
<evidence type="ECO:0000313" key="5">
    <source>
        <dbReference type="Proteomes" id="UP000077628"/>
    </source>
</evidence>
<keyword evidence="2" id="KW-0812">Transmembrane</keyword>
<feature type="transmembrane region" description="Helical" evidence="2">
    <location>
        <begin position="52"/>
        <end position="73"/>
    </location>
</feature>
<comment type="caution">
    <text evidence="4">The sequence shown here is derived from an EMBL/GenBank/DDBJ whole genome shotgun (WGS) entry which is preliminary data.</text>
</comment>
<feature type="transmembrane region" description="Helical" evidence="2">
    <location>
        <begin position="85"/>
        <end position="104"/>
    </location>
</feature>
<dbReference type="Pfam" id="PF09990">
    <property type="entry name" value="DUF2231"/>
    <property type="match status" value="1"/>
</dbReference>
<evidence type="ECO:0000313" key="4">
    <source>
        <dbReference type="EMBL" id="OAI22749.1"/>
    </source>
</evidence>